<dbReference type="RefSeq" id="WP_344910047.1">
    <property type="nucleotide sequence ID" value="NZ_BAAAYO010000008.1"/>
</dbReference>
<evidence type="ECO:0000313" key="8">
    <source>
        <dbReference type="EMBL" id="MFB9749972.1"/>
    </source>
</evidence>
<evidence type="ECO:0000259" key="7">
    <source>
        <dbReference type="Pfam" id="PF08340"/>
    </source>
</evidence>
<gene>
    <name evidence="8" type="ORF">ACFFNY_00170</name>
</gene>
<accession>A0ABV5VNW7</accession>
<evidence type="ECO:0000256" key="5">
    <source>
        <dbReference type="ARBA" id="ARBA00035648"/>
    </source>
</evidence>
<evidence type="ECO:0000259" key="6">
    <source>
        <dbReference type="Pfam" id="PF03755"/>
    </source>
</evidence>
<evidence type="ECO:0000256" key="1">
    <source>
        <dbReference type="ARBA" id="ARBA00001968"/>
    </source>
</evidence>
<comment type="caution">
    <text evidence="8">The sequence shown here is derived from an EMBL/GenBank/DDBJ whole genome shotgun (WGS) entry which is preliminary data.</text>
</comment>
<evidence type="ECO:0000256" key="4">
    <source>
        <dbReference type="ARBA" id="ARBA00022801"/>
    </source>
</evidence>
<name>A0ABV5VNW7_9BACL</name>
<reference evidence="8 9" key="1">
    <citation type="submission" date="2024-09" db="EMBL/GenBank/DDBJ databases">
        <authorList>
            <person name="Sun Q."/>
            <person name="Mori K."/>
        </authorList>
    </citation>
    <scope>NUCLEOTIDE SEQUENCE [LARGE SCALE GENOMIC DNA]</scope>
    <source>
        <strain evidence="8 9">JCM 12520</strain>
    </source>
</reference>
<keyword evidence="3" id="KW-0255">Endonuclease</keyword>
<dbReference type="EC" id="3.1.-.-" evidence="8"/>
<evidence type="ECO:0000256" key="3">
    <source>
        <dbReference type="ARBA" id="ARBA00022759"/>
    </source>
</evidence>
<dbReference type="PANTHER" id="PTHR30636:SF3">
    <property type="entry name" value="UPF0701 PROTEIN YICC"/>
    <property type="match status" value="1"/>
</dbReference>
<keyword evidence="9" id="KW-1185">Reference proteome</keyword>
<organism evidence="8 9">
    <name type="scientific">Paenibacillus hodogayensis</name>
    <dbReference type="NCBI Taxonomy" id="279208"/>
    <lineage>
        <taxon>Bacteria</taxon>
        <taxon>Bacillati</taxon>
        <taxon>Bacillota</taxon>
        <taxon>Bacilli</taxon>
        <taxon>Bacillales</taxon>
        <taxon>Paenibacillaceae</taxon>
        <taxon>Paenibacillus</taxon>
    </lineage>
</organism>
<evidence type="ECO:0000256" key="2">
    <source>
        <dbReference type="ARBA" id="ARBA00022722"/>
    </source>
</evidence>
<dbReference type="Pfam" id="PF03755">
    <property type="entry name" value="YicC-like_N"/>
    <property type="match status" value="1"/>
</dbReference>
<feature type="domain" description="Endoribonuclease YicC-like C-terminal" evidence="7">
    <location>
        <begin position="176"/>
        <end position="295"/>
    </location>
</feature>
<sequence length="295" mass="33202">MIRSMTGFGQHGLVSGGYRLHAEVRSVNHRYAEIAVRIPREWLSLEDEVKREIQHAVRRGKVEAFVTIEKEAGETKRVEIDWTAAERYVQAAGELKARFGLTDSLSLKDLLTLPDVLVIRETKSDAEALTGPLLDCVREAVGAMVRMRETEGTRLSMYVHECLVRLERLHGEMAETAAGTAEEHMTKLRTRLTALLGDAAAIRPDDPRLVTEVALMADKCDIGEELSRLSSHFEQCRSLLAADEPAGRRFDFLVQEMNREVNTIGSKSNRLEFAGQVIEMKAELEKMREQAQNIE</sequence>
<dbReference type="NCBIfam" id="TIGR00255">
    <property type="entry name" value="YicC/YloC family endoribonuclease"/>
    <property type="match status" value="1"/>
</dbReference>
<dbReference type="InterPro" id="IPR005229">
    <property type="entry name" value="YicC/YloC-like"/>
</dbReference>
<dbReference type="InterPro" id="IPR013551">
    <property type="entry name" value="YicC-like_C"/>
</dbReference>
<dbReference type="Proteomes" id="UP001589619">
    <property type="component" value="Unassembled WGS sequence"/>
</dbReference>
<dbReference type="EMBL" id="JBHMAG010000001">
    <property type="protein sequence ID" value="MFB9749972.1"/>
    <property type="molecule type" value="Genomic_DNA"/>
</dbReference>
<proteinExistence type="inferred from homology"/>
<dbReference type="PANTHER" id="PTHR30636">
    <property type="entry name" value="UPF0701 PROTEIN YICC"/>
    <property type="match status" value="1"/>
</dbReference>
<dbReference type="InterPro" id="IPR013527">
    <property type="entry name" value="YicC-like_N"/>
</dbReference>
<feature type="domain" description="Endoribonuclease YicC-like N-terminal" evidence="6">
    <location>
        <begin position="2"/>
        <end position="156"/>
    </location>
</feature>
<dbReference type="Pfam" id="PF08340">
    <property type="entry name" value="YicC-like_C"/>
    <property type="match status" value="1"/>
</dbReference>
<keyword evidence="2" id="KW-0540">Nuclease</keyword>
<keyword evidence="4 8" id="KW-0378">Hydrolase</keyword>
<dbReference type="GO" id="GO:0016787">
    <property type="term" value="F:hydrolase activity"/>
    <property type="evidence" value="ECO:0007669"/>
    <property type="project" value="UniProtKB-KW"/>
</dbReference>
<evidence type="ECO:0000313" key="9">
    <source>
        <dbReference type="Proteomes" id="UP001589619"/>
    </source>
</evidence>
<protein>
    <submittedName>
        <fullName evidence="8">YicC/YloC family endoribonuclease</fullName>
        <ecNumber evidence="8">3.1.-.-</ecNumber>
    </submittedName>
</protein>
<comment type="similarity">
    <text evidence="5">Belongs to the YicC/YloC family.</text>
</comment>
<comment type="cofactor">
    <cofactor evidence="1">
        <name>a divalent metal cation</name>
        <dbReference type="ChEBI" id="CHEBI:60240"/>
    </cofactor>
</comment>